<protein>
    <recommendedName>
        <fullName evidence="1">Putative regulatory protein FmdB zinc ribbon domain-containing protein</fullName>
    </recommendedName>
</protein>
<gene>
    <name evidence="2" type="ORF">METZ01_LOCUS400479</name>
</gene>
<reference evidence="2" key="1">
    <citation type="submission" date="2018-05" db="EMBL/GenBank/DDBJ databases">
        <authorList>
            <person name="Lanie J.A."/>
            <person name="Ng W.-L."/>
            <person name="Kazmierczak K.M."/>
            <person name="Andrzejewski T.M."/>
            <person name="Davidsen T.M."/>
            <person name="Wayne K.J."/>
            <person name="Tettelin H."/>
            <person name="Glass J.I."/>
            <person name="Rusch D."/>
            <person name="Podicherti R."/>
            <person name="Tsui H.-C.T."/>
            <person name="Winkler M.E."/>
        </authorList>
    </citation>
    <scope>NUCLEOTIDE SEQUENCE</scope>
</reference>
<name>A0A382VNN8_9ZZZZ</name>
<accession>A0A382VNN8</accession>
<evidence type="ECO:0000313" key="2">
    <source>
        <dbReference type="EMBL" id="SVD47625.1"/>
    </source>
</evidence>
<dbReference type="Pfam" id="PF09723">
    <property type="entry name" value="Zn_ribbon_8"/>
    <property type="match status" value="1"/>
</dbReference>
<evidence type="ECO:0000259" key="1">
    <source>
        <dbReference type="SMART" id="SM00834"/>
    </source>
</evidence>
<dbReference type="NCBIfam" id="TIGR02605">
    <property type="entry name" value="CxxC_CxxC_SSSS"/>
    <property type="match status" value="1"/>
</dbReference>
<dbReference type="EMBL" id="UINC01153095">
    <property type="protein sequence ID" value="SVD47625.1"/>
    <property type="molecule type" value="Genomic_DNA"/>
</dbReference>
<dbReference type="SMART" id="SM00834">
    <property type="entry name" value="CxxC_CXXC_SSSS"/>
    <property type="match status" value="1"/>
</dbReference>
<dbReference type="AlphaFoldDB" id="A0A382VNN8"/>
<feature type="domain" description="Putative regulatory protein FmdB zinc ribbon" evidence="1">
    <location>
        <begin position="1"/>
        <end position="43"/>
    </location>
</feature>
<proteinExistence type="predicted"/>
<sequence length="65" mass="7239">MPLYNYHCNQCDFEFTELRRVSEIDDPIDCPECGVSHTQRMLTGFAVGAVSTGPTTSQPANSPFR</sequence>
<organism evidence="2">
    <name type="scientific">marine metagenome</name>
    <dbReference type="NCBI Taxonomy" id="408172"/>
    <lineage>
        <taxon>unclassified sequences</taxon>
        <taxon>metagenomes</taxon>
        <taxon>ecological metagenomes</taxon>
    </lineage>
</organism>
<dbReference type="InterPro" id="IPR013429">
    <property type="entry name" value="Regulatory_FmdB_Zinc_ribbon"/>
</dbReference>